<name>A0A2G3E006_9FIRM</name>
<evidence type="ECO:0000313" key="11">
    <source>
        <dbReference type="Proteomes" id="UP000224563"/>
    </source>
</evidence>
<reference evidence="10 11" key="1">
    <citation type="submission" date="2017-10" db="EMBL/GenBank/DDBJ databases">
        <title>Resolving the taxonomy of Roseburia spp., Eubacterium rectale and Agathobacter spp. through phylogenomic analysis.</title>
        <authorList>
            <person name="Sheridan P.O."/>
            <person name="Walker A.W."/>
            <person name="Duncan S.H."/>
            <person name="Scott K.P."/>
            <person name="Toole P.W.O."/>
            <person name="Luis P."/>
            <person name="Flint H.J."/>
        </authorList>
    </citation>
    <scope>NUCLEOTIDE SEQUENCE [LARGE SCALE GENOMIC DNA]</scope>
    <source>
        <strain evidence="10 11">JK623</strain>
    </source>
</reference>
<evidence type="ECO:0000256" key="9">
    <source>
        <dbReference type="SAM" id="Phobius"/>
    </source>
</evidence>
<dbReference type="Gene3D" id="1.10.1760.20">
    <property type="match status" value="1"/>
</dbReference>
<evidence type="ECO:0000256" key="6">
    <source>
        <dbReference type="ARBA" id="ARBA00022989"/>
    </source>
</evidence>
<evidence type="ECO:0000256" key="7">
    <source>
        <dbReference type="ARBA" id="ARBA00023136"/>
    </source>
</evidence>
<evidence type="ECO:0000256" key="4">
    <source>
        <dbReference type="ARBA" id="ARBA00022475"/>
    </source>
</evidence>
<accession>A0A2G3E006</accession>
<feature type="transmembrane region" description="Helical" evidence="9">
    <location>
        <begin position="12"/>
        <end position="34"/>
    </location>
</feature>
<feature type="transmembrane region" description="Helical" evidence="9">
    <location>
        <begin position="46"/>
        <end position="63"/>
    </location>
</feature>
<keyword evidence="5 9" id="KW-0812">Transmembrane</keyword>
<dbReference type="PANTHER" id="PTHR38438">
    <property type="entry name" value="RIBOFLAVIN TRANSPORTER RIBU"/>
    <property type="match status" value="1"/>
</dbReference>
<evidence type="ECO:0000256" key="2">
    <source>
        <dbReference type="ARBA" id="ARBA00005540"/>
    </source>
</evidence>
<protein>
    <recommendedName>
        <fullName evidence="8">Riboflavin transporter</fullName>
    </recommendedName>
</protein>
<dbReference type="RefSeq" id="WP_031542340.1">
    <property type="nucleotide sequence ID" value="NZ_JANSWH010000071.1"/>
</dbReference>
<reference evidence="10 11" key="2">
    <citation type="submission" date="2017-10" db="EMBL/GenBank/DDBJ databases">
        <authorList>
            <person name="Banno H."/>
            <person name="Chua N.-H."/>
        </authorList>
    </citation>
    <scope>NUCLEOTIDE SEQUENCE [LARGE SCALE GENOMIC DNA]</scope>
    <source>
        <strain evidence="10 11">JK623</strain>
    </source>
</reference>
<keyword evidence="6 9" id="KW-1133">Transmembrane helix</keyword>
<dbReference type="Proteomes" id="UP000224563">
    <property type="component" value="Unassembled WGS sequence"/>
</dbReference>
<proteinExistence type="inferred from homology"/>
<keyword evidence="7 8" id="KW-0472">Membrane</keyword>
<dbReference type="GO" id="GO:0032217">
    <property type="term" value="F:riboflavin transmembrane transporter activity"/>
    <property type="evidence" value="ECO:0007669"/>
    <property type="project" value="UniProtKB-UniRule"/>
</dbReference>
<dbReference type="InterPro" id="IPR025720">
    <property type="entry name" value="RibU"/>
</dbReference>
<dbReference type="PIRSF" id="PIRSF037778">
    <property type="entry name" value="UCP037778_transp_RibU"/>
    <property type="match status" value="1"/>
</dbReference>
<sequence>MTKNKLFSARYVAGTAMLTAIAFILMYLEFPIPIMPSFLKLDFSDLPAVIGAFAYGPLAGVLIEFLKNLIHLPFTNTVGIGEISNFVLGAVFAFTVGMIYKHKKTKGGALIAGLCGAVAMALISVPVNFFAVYPLYYSVLQYPEEAVLGMYQAILPSMKSILQCLFVFNLPFTLVKGLISVVITMLIYKPLSPLLHGRR</sequence>
<comment type="similarity">
    <text evidence="2 8">Belongs to the prokaryotic riboflavin transporter (P-RFT) (TC 2.A.87) family.</text>
</comment>
<keyword evidence="3 8" id="KW-0813">Transport</keyword>
<dbReference type="GO" id="GO:0005886">
    <property type="term" value="C:plasma membrane"/>
    <property type="evidence" value="ECO:0007669"/>
    <property type="project" value="UniProtKB-SubCell"/>
</dbReference>
<comment type="caution">
    <text evidence="10">The sequence shown here is derived from an EMBL/GenBank/DDBJ whole genome shotgun (WGS) entry which is preliminary data.</text>
</comment>
<dbReference type="PANTHER" id="PTHR38438:SF1">
    <property type="entry name" value="RIBOFLAVIN TRANSPORTER RIBU"/>
    <property type="match status" value="1"/>
</dbReference>
<evidence type="ECO:0000256" key="5">
    <source>
        <dbReference type="ARBA" id="ARBA00022692"/>
    </source>
</evidence>
<comment type="function">
    <text evidence="8">Probably a riboflavin-binding protein that interacts with the energy-coupling factor (ECF) ABC-transporter complex.</text>
</comment>
<keyword evidence="4 8" id="KW-1003">Cell membrane</keyword>
<evidence type="ECO:0000256" key="3">
    <source>
        <dbReference type="ARBA" id="ARBA00022448"/>
    </source>
</evidence>
<dbReference type="Pfam" id="PF12822">
    <property type="entry name" value="ECF_trnsprt"/>
    <property type="match status" value="1"/>
</dbReference>
<dbReference type="AlphaFoldDB" id="A0A2G3E006"/>
<comment type="subcellular location">
    <subcellularLocation>
        <location evidence="1">Cell membrane</location>
        <topology evidence="1">Multi-pass membrane protein</topology>
    </subcellularLocation>
</comment>
<feature type="transmembrane region" description="Helical" evidence="9">
    <location>
        <begin position="160"/>
        <end position="188"/>
    </location>
</feature>
<evidence type="ECO:0000256" key="8">
    <source>
        <dbReference type="PIRNR" id="PIRNR037778"/>
    </source>
</evidence>
<evidence type="ECO:0000313" key="10">
    <source>
        <dbReference type="EMBL" id="PHU36470.1"/>
    </source>
</evidence>
<evidence type="ECO:0000256" key="1">
    <source>
        <dbReference type="ARBA" id="ARBA00004651"/>
    </source>
</evidence>
<dbReference type="EMBL" id="PDYG01000134">
    <property type="protein sequence ID" value="PHU36470.1"/>
    <property type="molecule type" value="Genomic_DNA"/>
</dbReference>
<dbReference type="InterPro" id="IPR024529">
    <property type="entry name" value="ECF_trnsprt_substrate-spec"/>
</dbReference>
<gene>
    <name evidence="10" type="ORF">CSX02_12920</name>
</gene>
<keyword evidence="11" id="KW-1185">Reference proteome</keyword>
<organism evidence="10 11">
    <name type="scientific">Agathobacter ruminis</name>
    <dbReference type="NCBI Taxonomy" id="1712665"/>
    <lineage>
        <taxon>Bacteria</taxon>
        <taxon>Bacillati</taxon>
        <taxon>Bacillota</taxon>
        <taxon>Clostridia</taxon>
        <taxon>Lachnospirales</taxon>
        <taxon>Lachnospiraceae</taxon>
        <taxon>Agathobacter</taxon>
    </lineage>
</organism>
<feature type="transmembrane region" description="Helical" evidence="9">
    <location>
        <begin position="83"/>
        <end position="100"/>
    </location>
</feature>
<feature type="transmembrane region" description="Helical" evidence="9">
    <location>
        <begin position="107"/>
        <end position="133"/>
    </location>
</feature>